<comment type="catalytic activity">
    <reaction evidence="5">
        <text>L-threonyl-[protein] + ATP = O-phospho-L-threonyl-[protein] + ADP + H(+)</text>
        <dbReference type="Rhea" id="RHEA:46608"/>
        <dbReference type="Rhea" id="RHEA-COMP:11060"/>
        <dbReference type="Rhea" id="RHEA-COMP:11605"/>
        <dbReference type="ChEBI" id="CHEBI:15378"/>
        <dbReference type="ChEBI" id="CHEBI:30013"/>
        <dbReference type="ChEBI" id="CHEBI:30616"/>
        <dbReference type="ChEBI" id="CHEBI:61977"/>
        <dbReference type="ChEBI" id="CHEBI:456216"/>
        <dbReference type="EC" id="2.7.11.1"/>
    </reaction>
</comment>
<evidence type="ECO:0000256" key="1">
    <source>
        <dbReference type="ARBA" id="ARBA00022679"/>
    </source>
</evidence>
<feature type="compositionally biased region" description="Low complexity" evidence="8">
    <location>
        <begin position="102"/>
        <end position="115"/>
    </location>
</feature>
<evidence type="ECO:0000256" key="7">
    <source>
        <dbReference type="PROSITE-ProRule" id="PRU10141"/>
    </source>
</evidence>
<keyword evidence="1" id="KW-0808">Transferase</keyword>
<dbReference type="CDD" id="cd13996">
    <property type="entry name" value="STKc_EIF2AK"/>
    <property type="match status" value="1"/>
</dbReference>
<dbReference type="AlphaFoldDB" id="A0A8J4PRZ5"/>
<feature type="region of interest" description="Disordered" evidence="8">
    <location>
        <begin position="274"/>
        <end position="293"/>
    </location>
</feature>
<feature type="region of interest" description="Disordered" evidence="8">
    <location>
        <begin position="96"/>
        <end position="115"/>
    </location>
</feature>
<dbReference type="PANTHER" id="PTHR11042:SF191">
    <property type="entry name" value="SERINE_THREONINE-PROTEIN KINASE DDB_G0283065-RELATED"/>
    <property type="match status" value="1"/>
</dbReference>
<dbReference type="Proteomes" id="UP000695562">
    <property type="component" value="Unassembled WGS sequence"/>
</dbReference>
<feature type="compositionally biased region" description="Polar residues" evidence="8">
    <location>
        <begin position="1"/>
        <end position="10"/>
    </location>
</feature>
<feature type="region of interest" description="Disordered" evidence="8">
    <location>
        <begin position="1"/>
        <end position="60"/>
    </location>
</feature>
<reference evidence="10" key="1">
    <citation type="submission" date="2020-01" db="EMBL/GenBank/DDBJ databases">
        <title>Development of genomics and gene disruption for Polysphondylium violaceum indicates a role for the polyketide synthase stlB in stalk morphogenesis.</title>
        <authorList>
            <person name="Narita B."/>
            <person name="Kawabe Y."/>
            <person name="Kin K."/>
            <person name="Saito T."/>
            <person name="Gibbs R."/>
            <person name="Kuspa A."/>
            <person name="Muzny D."/>
            <person name="Queller D."/>
            <person name="Richards S."/>
            <person name="Strassman J."/>
            <person name="Sucgang R."/>
            <person name="Worley K."/>
            <person name="Schaap P."/>
        </authorList>
    </citation>
    <scope>NUCLEOTIDE SEQUENCE</scope>
    <source>
        <strain evidence="10">QSvi11</strain>
    </source>
</reference>
<dbReference type="GO" id="GO:0005524">
    <property type="term" value="F:ATP binding"/>
    <property type="evidence" value="ECO:0007669"/>
    <property type="project" value="UniProtKB-UniRule"/>
</dbReference>
<dbReference type="InterPro" id="IPR008266">
    <property type="entry name" value="Tyr_kinase_AS"/>
</dbReference>
<dbReference type="InterPro" id="IPR000719">
    <property type="entry name" value="Prot_kinase_dom"/>
</dbReference>
<gene>
    <name evidence="10" type="ORF">CYY_006385</name>
</gene>
<evidence type="ECO:0000256" key="2">
    <source>
        <dbReference type="ARBA" id="ARBA00022741"/>
    </source>
</evidence>
<feature type="compositionally biased region" description="Polar residues" evidence="8">
    <location>
        <begin position="20"/>
        <end position="29"/>
    </location>
</feature>
<dbReference type="Gene3D" id="3.30.200.20">
    <property type="entry name" value="Phosphorylase Kinase, domain 1"/>
    <property type="match status" value="1"/>
</dbReference>
<dbReference type="GO" id="GO:1990625">
    <property type="term" value="P:negative regulation of cytoplasmic translational initiation in response to stress"/>
    <property type="evidence" value="ECO:0007669"/>
    <property type="project" value="TreeGrafter"/>
</dbReference>
<dbReference type="InterPro" id="IPR050339">
    <property type="entry name" value="CC_SR_Kinase"/>
</dbReference>
<dbReference type="PROSITE" id="PS50011">
    <property type="entry name" value="PROTEIN_KINASE_DOM"/>
    <property type="match status" value="1"/>
</dbReference>
<dbReference type="Pfam" id="PF00069">
    <property type="entry name" value="Pkinase"/>
    <property type="match status" value="1"/>
</dbReference>
<feature type="compositionally biased region" description="Low complexity" evidence="8">
    <location>
        <begin position="163"/>
        <end position="180"/>
    </location>
</feature>
<sequence>MWKLFNQTRGPSLLLIGNNPAPTVNNNYLNEKKKQQQQQQQQQQSQQKSENDVVRTERRKSISTLVGATLKTDYKDLNHMTLLLAKSSIDVSPFADKKIRKPQQPQQTTTTSTTTINLSSLKKNHSIVTPDQEFFNSLPSLEQAPQPSFSSTYIESNEVVIESSNSSNNNNNNNNNNSNSRFLNDFSQMSVLGKGWSGIVIKAENIYDGIEYAIKRIKVNQKLPTKELMEVRTMARLNHPNIVRYFNSWIEEENQIDHYGESILFKQQQLQQQYDESNNNNNNVNYNNNNNNNNNVNYNNPKYSLYIQMEFCKYGTLRKILNSRTEINLKQSREIVKQVLIGLQYIHAQGVIHRDITPDNIFVCEQPLSVKIGDFGLAITSEALNNQSKQQQLNNNNNSNSNNNNKGVGTFIYSSVEQEEGKHYDEKTDVYSLGVVFYEMLNTFSTNMERIDNLGKLKKSSLVNSIISNLYPLDASFITTLIHAHRPHSNQIPTNVVDFPPSSFIYE</sequence>
<evidence type="ECO:0000256" key="3">
    <source>
        <dbReference type="ARBA" id="ARBA00022777"/>
    </source>
</evidence>
<feature type="domain" description="Protein kinase" evidence="9">
    <location>
        <begin position="186"/>
        <end position="507"/>
    </location>
</feature>
<evidence type="ECO:0000313" key="11">
    <source>
        <dbReference type="Proteomes" id="UP000695562"/>
    </source>
</evidence>
<protein>
    <recommendedName>
        <fullName evidence="9">Protein kinase domain-containing protein</fullName>
    </recommendedName>
</protein>
<evidence type="ECO:0000256" key="5">
    <source>
        <dbReference type="ARBA" id="ARBA00047899"/>
    </source>
</evidence>
<dbReference type="InterPro" id="IPR011009">
    <property type="entry name" value="Kinase-like_dom_sf"/>
</dbReference>
<dbReference type="EMBL" id="AJWJ01000292">
    <property type="protein sequence ID" value="KAF2072307.1"/>
    <property type="molecule type" value="Genomic_DNA"/>
</dbReference>
<organism evidence="10 11">
    <name type="scientific">Polysphondylium violaceum</name>
    <dbReference type="NCBI Taxonomy" id="133409"/>
    <lineage>
        <taxon>Eukaryota</taxon>
        <taxon>Amoebozoa</taxon>
        <taxon>Evosea</taxon>
        <taxon>Eumycetozoa</taxon>
        <taxon>Dictyostelia</taxon>
        <taxon>Dictyosteliales</taxon>
        <taxon>Dictyosteliaceae</taxon>
        <taxon>Polysphondylium</taxon>
    </lineage>
</organism>
<feature type="region of interest" description="Disordered" evidence="8">
    <location>
        <begin position="161"/>
        <end position="180"/>
    </location>
</feature>
<proteinExistence type="predicted"/>
<evidence type="ECO:0000313" key="10">
    <source>
        <dbReference type="EMBL" id="KAF2072307.1"/>
    </source>
</evidence>
<feature type="compositionally biased region" description="Low complexity" evidence="8">
    <location>
        <begin position="36"/>
        <end position="48"/>
    </location>
</feature>
<keyword evidence="3" id="KW-0418">Kinase</keyword>
<keyword evidence="2 7" id="KW-0547">Nucleotide-binding</keyword>
<dbReference type="PROSITE" id="PS00109">
    <property type="entry name" value="PROTEIN_KINASE_TYR"/>
    <property type="match status" value="1"/>
</dbReference>
<dbReference type="InterPro" id="IPR017441">
    <property type="entry name" value="Protein_kinase_ATP_BS"/>
</dbReference>
<evidence type="ECO:0000259" key="9">
    <source>
        <dbReference type="PROSITE" id="PS50011"/>
    </source>
</evidence>
<dbReference type="PROSITE" id="PS00107">
    <property type="entry name" value="PROTEIN_KINASE_ATP"/>
    <property type="match status" value="1"/>
</dbReference>
<dbReference type="OrthoDB" id="21004at2759"/>
<keyword evidence="4 7" id="KW-0067">ATP-binding</keyword>
<dbReference type="GO" id="GO:0005829">
    <property type="term" value="C:cytosol"/>
    <property type="evidence" value="ECO:0007669"/>
    <property type="project" value="TreeGrafter"/>
</dbReference>
<comment type="catalytic activity">
    <reaction evidence="6">
        <text>L-seryl-[protein] + ATP = O-phospho-L-seryl-[protein] + ADP + H(+)</text>
        <dbReference type="Rhea" id="RHEA:17989"/>
        <dbReference type="Rhea" id="RHEA-COMP:9863"/>
        <dbReference type="Rhea" id="RHEA-COMP:11604"/>
        <dbReference type="ChEBI" id="CHEBI:15378"/>
        <dbReference type="ChEBI" id="CHEBI:29999"/>
        <dbReference type="ChEBI" id="CHEBI:30616"/>
        <dbReference type="ChEBI" id="CHEBI:83421"/>
        <dbReference type="ChEBI" id="CHEBI:456216"/>
        <dbReference type="EC" id="2.7.11.1"/>
    </reaction>
</comment>
<evidence type="ECO:0000256" key="6">
    <source>
        <dbReference type="ARBA" id="ARBA00048679"/>
    </source>
</evidence>
<dbReference type="PANTHER" id="PTHR11042">
    <property type="entry name" value="EUKARYOTIC TRANSLATION INITIATION FACTOR 2-ALPHA KINASE EIF2-ALPHA KINASE -RELATED"/>
    <property type="match status" value="1"/>
</dbReference>
<comment type="caution">
    <text evidence="10">The sequence shown here is derived from an EMBL/GenBank/DDBJ whole genome shotgun (WGS) entry which is preliminary data.</text>
</comment>
<keyword evidence="11" id="KW-1185">Reference proteome</keyword>
<feature type="binding site" evidence="7">
    <location>
        <position position="215"/>
    </location>
    <ligand>
        <name>ATP</name>
        <dbReference type="ChEBI" id="CHEBI:30616"/>
    </ligand>
</feature>
<dbReference type="GO" id="GO:0004694">
    <property type="term" value="F:eukaryotic translation initiation factor 2alpha kinase activity"/>
    <property type="evidence" value="ECO:0007669"/>
    <property type="project" value="TreeGrafter"/>
</dbReference>
<dbReference type="Gene3D" id="1.10.510.10">
    <property type="entry name" value="Transferase(Phosphotransferase) domain 1"/>
    <property type="match status" value="1"/>
</dbReference>
<evidence type="ECO:0000256" key="4">
    <source>
        <dbReference type="ARBA" id="ARBA00022840"/>
    </source>
</evidence>
<dbReference type="GO" id="GO:0005634">
    <property type="term" value="C:nucleus"/>
    <property type="evidence" value="ECO:0007669"/>
    <property type="project" value="TreeGrafter"/>
</dbReference>
<name>A0A8J4PRZ5_9MYCE</name>
<accession>A0A8J4PRZ5</accession>
<evidence type="ECO:0000256" key="8">
    <source>
        <dbReference type="SAM" id="MobiDB-lite"/>
    </source>
</evidence>
<feature type="compositionally biased region" description="Basic and acidic residues" evidence="8">
    <location>
        <begin position="49"/>
        <end position="60"/>
    </location>
</feature>
<dbReference type="SUPFAM" id="SSF56112">
    <property type="entry name" value="Protein kinase-like (PK-like)"/>
    <property type="match status" value="1"/>
</dbReference>